<evidence type="ECO:0000256" key="2">
    <source>
        <dbReference type="SAM" id="Phobius"/>
    </source>
</evidence>
<keyword evidence="2" id="KW-0472">Membrane</keyword>
<feature type="region of interest" description="Disordered" evidence="1">
    <location>
        <begin position="388"/>
        <end position="409"/>
    </location>
</feature>
<evidence type="ECO:0000313" key="3">
    <source>
        <dbReference type="EMBL" id="KAK4450368.1"/>
    </source>
</evidence>
<dbReference type="AlphaFoldDB" id="A0AAV9GP33"/>
<reference evidence="3" key="2">
    <citation type="submission" date="2023-05" db="EMBL/GenBank/DDBJ databases">
        <authorList>
            <consortium name="Lawrence Berkeley National Laboratory"/>
            <person name="Steindorff A."/>
            <person name="Hensen N."/>
            <person name="Bonometti L."/>
            <person name="Westerberg I."/>
            <person name="Brannstrom I.O."/>
            <person name="Guillou S."/>
            <person name="Cros-Aarteil S."/>
            <person name="Calhoun S."/>
            <person name="Haridas S."/>
            <person name="Kuo A."/>
            <person name="Mondo S."/>
            <person name="Pangilinan J."/>
            <person name="Riley R."/>
            <person name="Labutti K."/>
            <person name="Andreopoulos B."/>
            <person name="Lipzen A."/>
            <person name="Chen C."/>
            <person name="Yanf M."/>
            <person name="Daum C."/>
            <person name="Ng V."/>
            <person name="Clum A."/>
            <person name="Ohm R."/>
            <person name="Martin F."/>
            <person name="Silar P."/>
            <person name="Natvig D."/>
            <person name="Lalanne C."/>
            <person name="Gautier V."/>
            <person name="Ament-Velasquez S.L."/>
            <person name="Kruys A."/>
            <person name="Hutchinson M.I."/>
            <person name="Powell A.J."/>
            <person name="Barry K."/>
            <person name="Miller A.N."/>
            <person name="Grigoriev I.V."/>
            <person name="Debuchy R."/>
            <person name="Gladieux P."/>
            <person name="Thoren M.H."/>
            <person name="Johannesson H."/>
        </authorList>
    </citation>
    <scope>NUCLEOTIDE SEQUENCE</scope>
    <source>
        <strain evidence="3">PSN243</strain>
    </source>
</reference>
<feature type="transmembrane region" description="Helical" evidence="2">
    <location>
        <begin position="33"/>
        <end position="49"/>
    </location>
</feature>
<sequence>MSDSPSPTNTTYDYDESRWGWVQSGQDRGTLDILWSCSVTIILCCWVATHPNVGSPKDKFLQRCIDKTHLAIIGLLGPDFLFGIALGQLSSARRSVKKFKTDKLPCGNVKWTYTYAFFTDMGGMFLTSDDYPEGFPINAEQLHWLVKYEHVDFPNMKQMNIGERNASDTLSRLLTVWQALWFSVIEIQRARVGLPMTTLELTALSYVFVMLATQICWLRKPSIGCPRTIPTKDGKLVEEIRTWARENTHRDLPQEWYRTPVDFIDGPRFQIDTHWCYYTRLTHLLRMPIISRPMRSRPWDRFPSDIWIPAEKSWLLGPFGGFVLLVFSGWFLLGWNFFFPTPIELWMWRVCAIVQAVFGVYGGLYYLIEGFKWHAAYEKMQRATATTPPTATLTNTAADASKVTSTESTLSILPSNVDTEAQSPPEITAGPESSFRRRWNRCLPRHLAVRLDYLLRRYRKLDAWCDRIRNISPDQDPEMALPLYVIVPVTAICALYTMCRAYFYIEDYLSLRVQPAGVYVTVNRYVPFWGDG</sequence>
<dbReference type="PANTHER" id="PTHR35043:SF8">
    <property type="entry name" value="DUF4220 DOMAIN-CONTAINING PROTEIN"/>
    <property type="match status" value="1"/>
</dbReference>
<feature type="transmembrane region" description="Helical" evidence="2">
    <location>
        <begin position="314"/>
        <end position="333"/>
    </location>
</feature>
<feature type="compositionally biased region" description="Low complexity" evidence="1">
    <location>
        <begin position="388"/>
        <end position="400"/>
    </location>
</feature>
<evidence type="ECO:0000256" key="1">
    <source>
        <dbReference type="SAM" id="MobiDB-lite"/>
    </source>
</evidence>
<name>A0AAV9GP33_9PEZI</name>
<protein>
    <submittedName>
        <fullName evidence="3">Uncharacterized protein</fullName>
    </submittedName>
</protein>
<dbReference type="Proteomes" id="UP001321760">
    <property type="component" value="Unassembled WGS sequence"/>
</dbReference>
<feature type="transmembrane region" description="Helical" evidence="2">
    <location>
        <begin position="481"/>
        <end position="505"/>
    </location>
</feature>
<reference evidence="3" key="1">
    <citation type="journal article" date="2023" name="Mol. Phylogenet. Evol.">
        <title>Genome-scale phylogeny and comparative genomics of the fungal order Sordariales.</title>
        <authorList>
            <person name="Hensen N."/>
            <person name="Bonometti L."/>
            <person name="Westerberg I."/>
            <person name="Brannstrom I.O."/>
            <person name="Guillou S."/>
            <person name="Cros-Aarteil S."/>
            <person name="Calhoun S."/>
            <person name="Haridas S."/>
            <person name="Kuo A."/>
            <person name="Mondo S."/>
            <person name="Pangilinan J."/>
            <person name="Riley R."/>
            <person name="LaButti K."/>
            <person name="Andreopoulos B."/>
            <person name="Lipzen A."/>
            <person name="Chen C."/>
            <person name="Yan M."/>
            <person name="Daum C."/>
            <person name="Ng V."/>
            <person name="Clum A."/>
            <person name="Steindorff A."/>
            <person name="Ohm R.A."/>
            <person name="Martin F."/>
            <person name="Silar P."/>
            <person name="Natvig D.O."/>
            <person name="Lalanne C."/>
            <person name="Gautier V."/>
            <person name="Ament-Velasquez S.L."/>
            <person name="Kruys A."/>
            <person name="Hutchinson M.I."/>
            <person name="Powell A.J."/>
            <person name="Barry K."/>
            <person name="Miller A.N."/>
            <person name="Grigoriev I.V."/>
            <person name="Debuchy R."/>
            <person name="Gladieux P."/>
            <person name="Hiltunen Thoren M."/>
            <person name="Johannesson H."/>
        </authorList>
    </citation>
    <scope>NUCLEOTIDE SEQUENCE</scope>
    <source>
        <strain evidence="3">PSN243</strain>
    </source>
</reference>
<feature type="transmembrane region" description="Helical" evidence="2">
    <location>
        <begin position="345"/>
        <end position="368"/>
    </location>
</feature>
<organism evidence="3 4">
    <name type="scientific">Podospora aff. communis PSN243</name>
    <dbReference type="NCBI Taxonomy" id="3040156"/>
    <lineage>
        <taxon>Eukaryota</taxon>
        <taxon>Fungi</taxon>
        <taxon>Dikarya</taxon>
        <taxon>Ascomycota</taxon>
        <taxon>Pezizomycotina</taxon>
        <taxon>Sordariomycetes</taxon>
        <taxon>Sordariomycetidae</taxon>
        <taxon>Sordariales</taxon>
        <taxon>Podosporaceae</taxon>
        <taxon>Podospora</taxon>
    </lineage>
</organism>
<evidence type="ECO:0000313" key="4">
    <source>
        <dbReference type="Proteomes" id="UP001321760"/>
    </source>
</evidence>
<keyword evidence="2" id="KW-0812">Transmembrane</keyword>
<accession>A0AAV9GP33</accession>
<dbReference type="EMBL" id="MU865933">
    <property type="protein sequence ID" value="KAK4450368.1"/>
    <property type="molecule type" value="Genomic_DNA"/>
</dbReference>
<keyword evidence="4" id="KW-1185">Reference proteome</keyword>
<proteinExistence type="predicted"/>
<keyword evidence="2" id="KW-1133">Transmembrane helix</keyword>
<feature type="transmembrane region" description="Helical" evidence="2">
    <location>
        <begin position="69"/>
        <end position="89"/>
    </location>
</feature>
<dbReference type="PANTHER" id="PTHR35043">
    <property type="entry name" value="TRANSCRIPTION FACTOR DOMAIN-CONTAINING PROTEIN"/>
    <property type="match status" value="1"/>
</dbReference>
<comment type="caution">
    <text evidence="3">The sequence shown here is derived from an EMBL/GenBank/DDBJ whole genome shotgun (WGS) entry which is preliminary data.</text>
</comment>
<gene>
    <name evidence="3" type="ORF">QBC34DRAFT_494010</name>
</gene>